<organism evidence="2 3">
    <name type="scientific">Ficus carica</name>
    <name type="common">Common fig</name>
    <dbReference type="NCBI Taxonomy" id="3494"/>
    <lineage>
        <taxon>Eukaryota</taxon>
        <taxon>Viridiplantae</taxon>
        <taxon>Streptophyta</taxon>
        <taxon>Embryophyta</taxon>
        <taxon>Tracheophyta</taxon>
        <taxon>Spermatophyta</taxon>
        <taxon>Magnoliopsida</taxon>
        <taxon>eudicotyledons</taxon>
        <taxon>Gunneridae</taxon>
        <taxon>Pentapetalae</taxon>
        <taxon>rosids</taxon>
        <taxon>fabids</taxon>
        <taxon>Rosales</taxon>
        <taxon>Moraceae</taxon>
        <taxon>Ficeae</taxon>
        <taxon>Ficus</taxon>
    </lineage>
</organism>
<accession>A0AA88EEI0</accession>
<feature type="compositionally biased region" description="Basic residues" evidence="1">
    <location>
        <begin position="36"/>
        <end position="52"/>
    </location>
</feature>
<reference evidence="2" key="1">
    <citation type="submission" date="2023-07" db="EMBL/GenBank/DDBJ databases">
        <title>draft genome sequence of fig (Ficus carica).</title>
        <authorList>
            <person name="Takahashi T."/>
            <person name="Nishimura K."/>
        </authorList>
    </citation>
    <scope>NUCLEOTIDE SEQUENCE</scope>
</reference>
<name>A0AA88EEI0_FICCA</name>
<gene>
    <name evidence="2" type="ORF">TIFTF001_036768</name>
</gene>
<protein>
    <submittedName>
        <fullName evidence="2">Uncharacterized protein</fullName>
    </submittedName>
</protein>
<dbReference type="Proteomes" id="UP001187192">
    <property type="component" value="Unassembled WGS sequence"/>
</dbReference>
<evidence type="ECO:0000313" key="3">
    <source>
        <dbReference type="Proteomes" id="UP001187192"/>
    </source>
</evidence>
<sequence length="63" mass="7039">MRSSGWYRQPPGHDRGWPGEGDADGRVHYCGSTVRLQRHPGKANPKRNKGRGLHLPPGDEVPR</sequence>
<feature type="compositionally biased region" description="Basic and acidic residues" evidence="1">
    <location>
        <begin position="11"/>
        <end position="27"/>
    </location>
</feature>
<evidence type="ECO:0000313" key="2">
    <source>
        <dbReference type="EMBL" id="GMN67709.1"/>
    </source>
</evidence>
<dbReference type="EMBL" id="BTGU01000490">
    <property type="protein sequence ID" value="GMN67709.1"/>
    <property type="molecule type" value="Genomic_DNA"/>
</dbReference>
<proteinExistence type="predicted"/>
<keyword evidence="3" id="KW-1185">Reference proteome</keyword>
<dbReference type="AlphaFoldDB" id="A0AA88EEI0"/>
<evidence type="ECO:0000256" key="1">
    <source>
        <dbReference type="SAM" id="MobiDB-lite"/>
    </source>
</evidence>
<feature type="region of interest" description="Disordered" evidence="1">
    <location>
        <begin position="1"/>
        <end position="63"/>
    </location>
</feature>
<comment type="caution">
    <text evidence="2">The sequence shown here is derived from an EMBL/GenBank/DDBJ whole genome shotgun (WGS) entry which is preliminary data.</text>
</comment>